<dbReference type="AlphaFoldDB" id="A0A7J6KQK2"/>
<evidence type="ECO:0000313" key="5">
    <source>
        <dbReference type="Proteomes" id="UP000570595"/>
    </source>
</evidence>
<accession>A0A7J6KQK2</accession>
<dbReference type="GO" id="GO:0003676">
    <property type="term" value="F:nucleic acid binding"/>
    <property type="evidence" value="ECO:0007669"/>
    <property type="project" value="InterPro"/>
</dbReference>
<evidence type="ECO:0000256" key="2">
    <source>
        <dbReference type="SAM" id="MobiDB-lite"/>
    </source>
</evidence>
<feature type="compositionally biased region" description="Polar residues" evidence="2">
    <location>
        <begin position="67"/>
        <end position="79"/>
    </location>
</feature>
<dbReference type="InterPro" id="IPR001878">
    <property type="entry name" value="Znf_CCHC"/>
</dbReference>
<dbReference type="GO" id="GO:0008270">
    <property type="term" value="F:zinc ion binding"/>
    <property type="evidence" value="ECO:0007669"/>
    <property type="project" value="UniProtKB-KW"/>
</dbReference>
<feature type="domain" description="CCHC-type" evidence="3">
    <location>
        <begin position="307"/>
        <end position="321"/>
    </location>
</feature>
<dbReference type="EMBL" id="JABAHT010001420">
    <property type="protein sequence ID" value="KAF4649174.1"/>
    <property type="molecule type" value="Genomic_DNA"/>
</dbReference>
<feature type="region of interest" description="Disordered" evidence="2">
    <location>
        <begin position="50"/>
        <end position="83"/>
    </location>
</feature>
<keyword evidence="1" id="KW-0863">Zinc-finger</keyword>
<feature type="compositionally biased region" description="Low complexity" evidence="2">
    <location>
        <begin position="51"/>
        <end position="61"/>
    </location>
</feature>
<evidence type="ECO:0000256" key="1">
    <source>
        <dbReference type="PROSITE-ProRule" id="PRU00047"/>
    </source>
</evidence>
<keyword evidence="1" id="KW-0479">Metal-binding</keyword>
<evidence type="ECO:0000259" key="3">
    <source>
        <dbReference type="PROSITE" id="PS50158"/>
    </source>
</evidence>
<proteinExistence type="predicted"/>
<gene>
    <name evidence="4" type="ORF">FOZ61_001660</name>
</gene>
<reference evidence="4 5" key="1">
    <citation type="submission" date="2020-04" db="EMBL/GenBank/DDBJ databases">
        <title>Perkinsus olseni comparative genomics.</title>
        <authorList>
            <person name="Bogema D.R."/>
        </authorList>
    </citation>
    <scope>NUCLEOTIDE SEQUENCE [LARGE SCALE GENOMIC DNA]</scope>
    <source>
        <strain evidence="4">ATCC PRA-179</strain>
    </source>
</reference>
<dbReference type="Proteomes" id="UP000570595">
    <property type="component" value="Unassembled WGS sequence"/>
</dbReference>
<dbReference type="PROSITE" id="PS50158">
    <property type="entry name" value="ZF_CCHC"/>
    <property type="match status" value="1"/>
</dbReference>
<sequence>MLAHPGDTLGYTCAAADLDGGKVLVGRLDLRKAISTAVSNERYVSAHPITSSHSSYRGSTSAVPTPGATTPSTNVSATASNGTNHNNVTGVVSSCDVVRRTVKSIVGDTVPKHFLFSSNPTGAYFPWRVALCDLLRHRHSLPNDVAAEVALHFITEPLKSNIRNKVSRDAVIDNGISAVWTVMDKRYSTNLEFRSLENSLDALSQEPSESTLDYCTRFEKLWHVKQSVVPDEAAQDSSIIRRLKRMDFDTFKDTLLAVIDDLPDINSLTKSVPKSDKNKGRNVDDDPNVRALCIAAAAELGLAEDSCLCCGKPGHVAARCKASPDQIIRKDERCKRFGRLADSQHRFDSNKFHCKRYRRADHLALSTAASNCLTTGSNSTEDSMPSTAYATTDSTIQGLLTPCAEPAATCHRASTDVQPLISIVQDGPIKRLRCDIDPVGNVTVWPYRTAQRKRTRVDGEISHQKLCAMEAHCKVRRV</sequence>
<organism evidence="4 5">
    <name type="scientific">Perkinsus olseni</name>
    <name type="common">Perkinsus atlanticus</name>
    <dbReference type="NCBI Taxonomy" id="32597"/>
    <lineage>
        <taxon>Eukaryota</taxon>
        <taxon>Sar</taxon>
        <taxon>Alveolata</taxon>
        <taxon>Perkinsozoa</taxon>
        <taxon>Perkinsea</taxon>
        <taxon>Perkinsida</taxon>
        <taxon>Perkinsidae</taxon>
        <taxon>Perkinsus</taxon>
    </lineage>
</organism>
<keyword evidence="1" id="KW-0862">Zinc</keyword>
<comment type="caution">
    <text evidence="4">The sequence shown here is derived from an EMBL/GenBank/DDBJ whole genome shotgun (WGS) entry which is preliminary data.</text>
</comment>
<protein>
    <recommendedName>
        <fullName evidence="3">CCHC-type domain-containing protein</fullName>
    </recommendedName>
</protein>
<name>A0A7J6KQK2_PEROL</name>
<evidence type="ECO:0000313" key="4">
    <source>
        <dbReference type="EMBL" id="KAF4649174.1"/>
    </source>
</evidence>